<dbReference type="Proteomes" id="UP000050515">
    <property type="component" value="Unassembled WGS sequence"/>
</dbReference>
<dbReference type="AlphaFoldDB" id="A0A0Q0VXC9"/>
<dbReference type="GO" id="GO:0004803">
    <property type="term" value="F:transposase activity"/>
    <property type="evidence" value="ECO:0007669"/>
    <property type="project" value="InterPro"/>
</dbReference>
<dbReference type="InterPro" id="IPR002514">
    <property type="entry name" value="Transposase_8"/>
</dbReference>
<evidence type="ECO:0000313" key="2">
    <source>
        <dbReference type="EMBL" id="KQB36349.1"/>
    </source>
</evidence>
<sequence>MPGRIWAGEEKFNIIMELFQNPNITIAEISKNHGIAVSLFYKWREQFLEGGKKGLEGKDPDKSLMKENENLNSIIGEMTIANEILKKII</sequence>
<evidence type="ECO:0000313" key="4">
    <source>
        <dbReference type="Proteomes" id="UP000050515"/>
    </source>
</evidence>
<accession>A0A0Q0VXC9</accession>
<dbReference type="Proteomes" id="UP000050320">
    <property type="component" value="Unassembled WGS sequence"/>
</dbReference>
<dbReference type="Gene3D" id="1.10.10.10">
    <property type="entry name" value="Winged helix-like DNA-binding domain superfamily/Winged helix DNA-binding domain"/>
    <property type="match status" value="1"/>
</dbReference>
<keyword evidence="3" id="KW-1185">Reference proteome</keyword>
<protein>
    <recommendedName>
        <fullName evidence="5">Transposase</fullName>
    </recommendedName>
</protein>
<evidence type="ECO:0000313" key="1">
    <source>
        <dbReference type="EMBL" id="KPV46769.1"/>
    </source>
</evidence>
<dbReference type="InterPro" id="IPR009057">
    <property type="entry name" value="Homeodomain-like_sf"/>
</dbReference>
<evidence type="ECO:0000313" key="3">
    <source>
        <dbReference type="Proteomes" id="UP000050320"/>
    </source>
</evidence>
<dbReference type="GO" id="GO:0003677">
    <property type="term" value="F:DNA binding"/>
    <property type="evidence" value="ECO:0007669"/>
    <property type="project" value="InterPro"/>
</dbReference>
<proteinExistence type="predicted"/>
<dbReference type="Pfam" id="PF01527">
    <property type="entry name" value="HTH_Tnp_1"/>
    <property type="match status" value="1"/>
</dbReference>
<name>A0A0Q0VXC9_9ARCH</name>
<dbReference type="EMBL" id="LJCQ01000186">
    <property type="protein sequence ID" value="KPV46769.1"/>
    <property type="molecule type" value="Genomic_DNA"/>
</dbReference>
<reference evidence="2 3" key="2">
    <citation type="submission" date="2015-09" db="EMBL/GenBank/DDBJ databases">
        <title>Heavy metals and arsenic resistance mechanisms in polyextremophilic archaea of the family Ferroplasmaceae.</title>
        <authorList>
            <person name="Bulaev A.G."/>
            <person name="Kanygina A.V."/>
        </authorList>
    </citation>
    <scope>NUCLEOTIDE SEQUENCE [LARGE SCALE GENOMIC DNA]</scope>
    <source>
        <strain evidence="2 3">VT</strain>
    </source>
</reference>
<dbReference type="SUPFAM" id="SSF46689">
    <property type="entry name" value="Homeodomain-like"/>
    <property type="match status" value="1"/>
</dbReference>
<dbReference type="PATRIC" id="fig|507754.4.peg.56"/>
<comment type="caution">
    <text evidence="2">The sequence shown here is derived from an EMBL/GenBank/DDBJ whole genome shotgun (WGS) entry which is preliminary data.</text>
</comment>
<reference evidence="1 4" key="1">
    <citation type="submission" date="2015-09" db="EMBL/GenBank/DDBJ databases">
        <title>Draft genome sequence of Acidiplasma aeolicum DSM 18409.</title>
        <authorList>
            <person name="Hemp J."/>
        </authorList>
    </citation>
    <scope>NUCLEOTIDE SEQUENCE [LARGE SCALE GENOMIC DNA]</scope>
    <source>
        <strain evidence="1 4">V</strain>
    </source>
</reference>
<dbReference type="InterPro" id="IPR036388">
    <property type="entry name" value="WH-like_DNA-bd_sf"/>
</dbReference>
<gene>
    <name evidence="2" type="ORF">AOG54_02190</name>
    <name evidence="1" type="ORF">SE19_04095</name>
</gene>
<organism evidence="2 3">
    <name type="scientific">Acidiplasma aeolicum</name>
    <dbReference type="NCBI Taxonomy" id="507754"/>
    <lineage>
        <taxon>Archaea</taxon>
        <taxon>Methanobacteriati</taxon>
        <taxon>Thermoplasmatota</taxon>
        <taxon>Thermoplasmata</taxon>
        <taxon>Thermoplasmatales</taxon>
        <taxon>Ferroplasmaceae</taxon>
        <taxon>Acidiplasma</taxon>
    </lineage>
</organism>
<dbReference type="RefSeq" id="WP_054964107.1">
    <property type="nucleotide sequence ID" value="NZ_JBBYJF010000012.1"/>
</dbReference>
<dbReference type="GO" id="GO:0006313">
    <property type="term" value="P:DNA transposition"/>
    <property type="evidence" value="ECO:0007669"/>
    <property type="project" value="InterPro"/>
</dbReference>
<evidence type="ECO:0008006" key="5">
    <source>
        <dbReference type="Google" id="ProtNLM"/>
    </source>
</evidence>
<dbReference type="EMBL" id="LKBG01000023">
    <property type="protein sequence ID" value="KQB36349.1"/>
    <property type="molecule type" value="Genomic_DNA"/>
</dbReference>